<dbReference type="AlphaFoldDB" id="A0A8S3Y009"/>
<reference evidence="3" key="1">
    <citation type="submission" date="2021-04" db="EMBL/GenBank/DDBJ databases">
        <authorList>
            <person name="Tunstrom K."/>
        </authorList>
    </citation>
    <scope>NUCLEOTIDE SEQUENCE</scope>
</reference>
<dbReference type="InterPro" id="IPR029526">
    <property type="entry name" value="PGBD"/>
</dbReference>
<evidence type="ECO:0000313" key="3">
    <source>
        <dbReference type="EMBL" id="CAG5049581.1"/>
    </source>
</evidence>
<feature type="compositionally biased region" description="Low complexity" evidence="1">
    <location>
        <begin position="86"/>
        <end position="101"/>
    </location>
</feature>
<evidence type="ECO:0000313" key="4">
    <source>
        <dbReference type="Proteomes" id="UP000691718"/>
    </source>
</evidence>
<dbReference type="EMBL" id="CAJQZP010001477">
    <property type="protein sequence ID" value="CAG5049581.1"/>
    <property type="molecule type" value="Genomic_DNA"/>
</dbReference>
<dbReference type="Pfam" id="PF13843">
    <property type="entry name" value="DDE_Tnp_1_7"/>
    <property type="match status" value="1"/>
</dbReference>
<comment type="caution">
    <text evidence="3">The sequence shown here is derived from an EMBL/GenBank/DDBJ whole genome shotgun (WGS) entry which is preliminary data.</text>
</comment>
<organism evidence="3 4">
    <name type="scientific">Parnassius apollo</name>
    <name type="common">Apollo butterfly</name>
    <name type="synonym">Papilio apollo</name>
    <dbReference type="NCBI Taxonomy" id="110799"/>
    <lineage>
        <taxon>Eukaryota</taxon>
        <taxon>Metazoa</taxon>
        <taxon>Ecdysozoa</taxon>
        <taxon>Arthropoda</taxon>
        <taxon>Hexapoda</taxon>
        <taxon>Insecta</taxon>
        <taxon>Pterygota</taxon>
        <taxon>Neoptera</taxon>
        <taxon>Endopterygota</taxon>
        <taxon>Lepidoptera</taxon>
        <taxon>Glossata</taxon>
        <taxon>Ditrysia</taxon>
        <taxon>Papilionoidea</taxon>
        <taxon>Papilionidae</taxon>
        <taxon>Parnassiinae</taxon>
        <taxon>Parnassini</taxon>
        <taxon>Parnassius</taxon>
        <taxon>Parnassius</taxon>
    </lineage>
</organism>
<sequence>MKNFGDEDIRRVLEESDGEDSLFNVYDHEGIVEDDDVDIDEREGETVEAIAREVQHDGEMGESAHSEILSGQHENAEIPDSPITISNPPNVSSRTSRSRRIQSQVSLDSEWQVVVKDLSRKPFTGHDEPTRQNLLFDVNTDLYTIFRKIVNDDVLKLMVQQTNLYAARFLQEPAKPHSRKKRWSDVDESEMLKFLGVILLMGIIPFPTIESYWKKGCNLLSSITL</sequence>
<dbReference type="PANTHER" id="PTHR46599:SF3">
    <property type="entry name" value="PIGGYBAC TRANSPOSABLE ELEMENT-DERIVED PROTEIN 4"/>
    <property type="match status" value="1"/>
</dbReference>
<gene>
    <name evidence="3" type="ORF">PAPOLLO_LOCUS24534</name>
</gene>
<accession>A0A8S3Y009</accession>
<proteinExistence type="predicted"/>
<protein>
    <submittedName>
        <fullName evidence="3">(apollo) hypothetical protein</fullName>
    </submittedName>
</protein>
<dbReference type="OrthoDB" id="5876240at2759"/>
<dbReference type="Proteomes" id="UP000691718">
    <property type="component" value="Unassembled WGS sequence"/>
</dbReference>
<evidence type="ECO:0000259" key="2">
    <source>
        <dbReference type="Pfam" id="PF13843"/>
    </source>
</evidence>
<evidence type="ECO:0000256" key="1">
    <source>
        <dbReference type="SAM" id="MobiDB-lite"/>
    </source>
</evidence>
<feature type="domain" description="PiggyBac transposable element-derived protein" evidence="2">
    <location>
        <begin position="143"/>
        <end position="215"/>
    </location>
</feature>
<feature type="region of interest" description="Disordered" evidence="1">
    <location>
        <begin position="59"/>
        <end position="101"/>
    </location>
</feature>
<name>A0A8S3Y009_PARAO</name>
<keyword evidence="4" id="KW-1185">Reference proteome</keyword>
<dbReference type="PANTHER" id="PTHR46599">
    <property type="entry name" value="PIGGYBAC TRANSPOSABLE ELEMENT-DERIVED PROTEIN 4"/>
    <property type="match status" value="1"/>
</dbReference>